<dbReference type="AlphaFoldDB" id="A0A2T0RR91"/>
<dbReference type="OrthoDB" id="9798407at2"/>
<dbReference type="InterPro" id="IPR050312">
    <property type="entry name" value="IolE/XylAMocC-like"/>
</dbReference>
<organism evidence="2 3">
    <name type="scientific">Aliiruegeria haliotis</name>
    <dbReference type="NCBI Taxonomy" id="1280846"/>
    <lineage>
        <taxon>Bacteria</taxon>
        <taxon>Pseudomonadati</taxon>
        <taxon>Pseudomonadota</taxon>
        <taxon>Alphaproteobacteria</taxon>
        <taxon>Rhodobacterales</taxon>
        <taxon>Roseobacteraceae</taxon>
        <taxon>Aliiruegeria</taxon>
    </lineage>
</organism>
<dbReference type="SUPFAM" id="SSF51658">
    <property type="entry name" value="Xylose isomerase-like"/>
    <property type="match status" value="1"/>
</dbReference>
<dbReference type="InterPro" id="IPR013022">
    <property type="entry name" value="Xyl_isomerase-like_TIM-brl"/>
</dbReference>
<gene>
    <name evidence="2" type="ORF">CLV78_104208</name>
</gene>
<dbReference type="PANTHER" id="PTHR12110:SF41">
    <property type="entry name" value="INOSOSE DEHYDRATASE"/>
    <property type="match status" value="1"/>
</dbReference>
<evidence type="ECO:0000259" key="1">
    <source>
        <dbReference type="Pfam" id="PF01261"/>
    </source>
</evidence>
<dbReference type="RefSeq" id="WP_106205104.1">
    <property type="nucleotide sequence ID" value="NZ_PVTD01000004.1"/>
</dbReference>
<protein>
    <submittedName>
        <fullName evidence="2">Sugar phosphate isomerase/epimerase</fullName>
    </submittedName>
</protein>
<dbReference type="PANTHER" id="PTHR12110">
    <property type="entry name" value="HYDROXYPYRUVATE ISOMERASE"/>
    <property type="match status" value="1"/>
</dbReference>
<proteinExistence type="predicted"/>
<reference evidence="2 3" key="1">
    <citation type="submission" date="2018-03" db="EMBL/GenBank/DDBJ databases">
        <title>Genomic Encyclopedia of Archaeal and Bacterial Type Strains, Phase II (KMG-II): from individual species to whole genera.</title>
        <authorList>
            <person name="Goeker M."/>
        </authorList>
    </citation>
    <scope>NUCLEOTIDE SEQUENCE [LARGE SCALE GENOMIC DNA]</scope>
    <source>
        <strain evidence="2 3">DSM 29328</strain>
    </source>
</reference>
<keyword evidence="3" id="KW-1185">Reference proteome</keyword>
<dbReference type="InterPro" id="IPR036237">
    <property type="entry name" value="Xyl_isomerase-like_sf"/>
</dbReference>
<evidence type="ECO:0000313" key="2">
    <source>
        <dbReference type="EMBL" id="PRY23716.1"/>
    </source>
</evidence>
<name>A0A2T0RR91_9RHOB</name>
<comment type="caution">
    <text evidence="2">The sequence shown here is derived from an EMBL/GenBank/DDBJ whole genome shotgun (WGS) entry which is preliminary data.</text>
</comment>
<feature type="domain" description="Xylose isomerase-like TIM barrel" evidence="1">
    <location>
        <begin position="22"/>
        <end position="236"/>
    </location>
</feature>
<evidence type="ECO:0000313" key="3">
    <source>
        <dbReference type="Proteomes" id="UP000239480"/>
    </source>
</evidence>
<dbReference type="Gene3D" id="3.20.20.150">
    <property type="entry name" value="Divalent-metal-dependent TIM barrel enzymes"/>
    <property type="match status" value="1"/>
</dbReference>
<dbReference type="Proteomes" id="UP000239480">
    <property type="component" value="Unassembled WGS sequence"/>
</dbReference>
<dbReference type="EMBL" id="PVTD01000004">
    <property type="protein sequence ID" value="PRY23716.1"/>
    <property type="molecule type" value="Genomic_DNA"/>
</dbReference>
<dbReference type="Pfam" id="PF01261">
    <property type="entry name" value="AP_endonuc_2"/>
    <property type="match status" value="1"/>
</dbReference>
<accession>A0A2T0RR91</accession>
<dbReference type="GO" id="GO:0016853">
    <property type="term" value="F:isomerase activity"/>
    <property type="evidence" value="ECO:0007669"/>
    <property type="project" value="UniProtKB-KW"/>
</dbReference>
<keyword evidence="2" id="KW-0413">Isomerase</keyword>
<sequence>MRTFSYQLYSSRNFGPLPDTLRMLADLGYAQVEGFGGLYDSDDKIAALKSALNETGLAMPSAHFDWTMVSQDPGRAMGIARSLGVDTIIVPYLAPEDRPTDWVAFGRALAEAGKPIRDAGFAYGWHNHDFEFAPTGDGSLPLDQILAGGEEIGLEIDIAWVQVAGQSPRAFVEKYADRLVAVHLKDRAPEGECEDEGGWADLGHGVIDWREVIPAVEASTAKYLVMEHDNPSDDARFARRAIATANAF</sequence>